<proteinExistence type="predicted"/>
<evidence type="ECO:0000313" key="3">
    <source>
        <dbReference type="Proteomes" id="UP000186406"/>
    </source>
</evidence>
<protein>
    <submittedName>
        <fullName evidence="2">Cobalt-precorrin 5A hydrolase</fullName>
    </submittedName>
</protein>
<dbReference type="Pfam" id="PF01890">
    <property type="entry name" value="CbiG_C"/>
    <property type="match status" value="1"/>
</dbReference>
<reference evidence="2 3" key="1">
    <citation type="submission" date="2016-12" db="EMBL/GenBank/DDBJ databases">
        <authorList>
            <person name="Song W.-J."/>
            <person name="Kurnit D.M."/>
        </authorList>
    </citation>
    <scope>NUCLEOTIDE SEQUENCE [LARGE SCALE GENOMIC DNA]</scope>
    <source>
        <strain evidence="2 3">DSM 19599</strain>
    </source>
</reference>
<name>A0A1M7ZDJ8_9HYPH</name>
<accession>A0A1M7ZDJ8</accession>
<dbReference type="InterPro" id="IPR052553">
    <property type="entry name" value="CbiG_hydrolase"/>
</dbReference>
<dbReference type="GO" id="GO:0009236">
    <property type="term" value="P:cobalamin biosynthetic process"/>
    <property type="evidence" value="ECO:0007669"/>
    <property type="project" value="InterPro"/>
</dbReference>
<dbReference type="GO" id="GO:0016787">
    <property type="term" value="F:hydrolase activity"/>
    <property type="evidence" value="ECO:0007669"/>
    <property type="project" value="UniProtKB-KW"/>
</dbReference>
<dbReference type="PANTHER" id="PTHR37477">
    <property type="entry name" value="COBALT-PRECORRIN-5A HYDROLASE"/>
    <property type="match status" value="1"/>
</dbReference>
<dbReference type="AlphaFoldDB" id="A0A1M7ZDJ8"/>
<evidence type="ECO:0000259" key="1">
    <source>
        <dbReference type="Pfam" id="PF01890"/>
    </source>
</evidence>
<organism evidence="2 3">
    <name type="scientific">Pseudoxanthobacter soli DSM 19599</name>
    <dbReference type="NCBI Taxonomy" id="1123029"/>
    <lineage>
        <taxon>Bacteria</taxon>
        <taxon>Pseudomonadati</taxon>
        <taxon>Pseudomonadota</taxon>
        <taxon>Alphaproteobacteria</taxon>
        <taxon>Hyphomicrobiales</taxon>
        <taxon>Segnochrobactraceae</taxon>
        <taxon>Pseudoxanthobacter</taxon>
    </lineage>
</organism>
<dbReference type="InterPro" id="IPR002750">
    <property type="entry name" value="CobE/GbiG_C"/>
</dbReference>
<dbReference type="STRING" id="1123029.SAMN02745172_01194"/>
<dbReference type="EMBL" id="FRXO01000002">
    <property type="protein sequence ID" value="SHO62879.1"/>
    <property type="molecule type" value="Genomic_DNA"/>
</dbReference>
<keyword evidence="3" id="KW-1185">Reference proteome</keyword>
<keyword evidence="2" id="KW-0378">Hydrolase</keyword>
<gene>
    <name evidence="2" type="ORF">SAMN02745172_01194</name>
</gene>
<dbReference type="PANTHER" id="PTHR37477:SF1">
    <property type="entry name" value="COBALT-PRECORRIN-5A HYDROLASE"/>
    <property type="match status" value="1"/>
</dbReference>
<sequence>MELGCRLGDGDGFVKKTRGASRAGLVAGVGGRRGVAAADVAAALNAALKRANRSLGAVTVVATPAAKGLEPGIVEAAAAFGLPLVAVADAGLAAVSGQTMTQSPRVVALFGVPSVSEAAALAAAGGGARLLGPRIAVGGATCALAEVVASPHGAGDASAAGDEGGEA</sequence>
<dbReference type="InterPro" id="IPR036518">
    <property type="entry name" value="CobE/GbiG_C_sf"/>
</dbReference>
<feature type="domain" description="CobE/GbiG C-terminal" evidence="1">
    <location>
        <begin position="25"/>
        <end position="145"/>
    </location>
</feature>
<dbReference type="SUPFAM" id="SSF159664">
    <property type="entry name" value="CobE/GbiG C-terminal domain-like"/>
    <property type="match status" value="1"/>
</dbReference>
<dbReference type="Gene3D" id="3.30.420.180">
    <property type="entry name" value="CobE/GbiG C-terminal domain"/>
    <property type="match status" value="1"/>
</dbReference>
<evidence type="ECO:0000313" key="2">
    <source>
        <dbReference type="EMBL" id="SHO62879.1"/>
    </source>
</evidence>
<dbReference type="Proteomes" id="UP000186406">
    <property type="component" value="Unassembled WGS sequence"/>
</dbReference>